<dbReference type="Proteomes" id="UP000500970">
    <property type="component" value="Chromosome"/>
</dbReference>
<reference evidence="2 3" key="1">
    <citation type="submission" date="2020-05" db="EMBL/GenBank/DDBJ databases">
        <title>FDA dAtabase for Regulatory Grade micrObial Sequences (FDA-ARGOS): Supporting development and validation of Infectious Disease Dx tests.</title>
        <authorList>
            <person name="Sproer C."/>
            <person name="Gronow S."/>
            <person name="Severitt S."/>
            <person name="Schroder I."/>
            <person name="Tallon L."/>
            <person name="Sadzewicz L."/>
            <person name="Zhao X."/>
            <person name="Vavikolanu K."/>
            <person name="Mehta A."/>
            <person name="Aluvathingal J."/>
            <person name="Nadendla S."/>
            <person name="Myers T."/>
            <person name="Yan Y."/>
            <person name="Sichtig H."/>
        </authorList>
    </citation>
    <scope>NUCLEOTIDE SEQUENCE [LARGE SCALE GENOMIC DNA]</scope>
    <source>
        <strain evidence="2 3">FDAARGOS_790</strain>
    </source>
</reference>
<dbReference type="AlphaFoldDB" id="A0A7D4DWC0"/>
<dbReference type="RefSeq" id="WP_173144134.1">
    <property type="nucleotide sequence ID" value="NZ_CP053985.1"/>
</dbReference>
<protein>
    <submittedName>
        <fullName evidence="2">Uncharacterized protein</fullName>
    </submittedName>
</protein>
<proteinExistence type="predicted"/>
<feature type="chain" id="PRO_5028893690" evidence="1">
    <location>
        <begin position="27"/>
        <end position="301"/>
    </location>
</feature>
<keyword evidence="3" id="KW-1185">Reference proteome</keyword>
<evidence type="ECO:0000256" key="1">
    <source>
        <dbReference type="SAM" id="SignalP"/>
    </source>
</evidence>
<sequence length="301" mass="32013">MKSFRYAGAGKLNMVALLLCMIPAAAEATTSTHCLPAEQVIFSCSVGKKVVSICASDALGPASGTAQYRFGALGKIELKIPAQPQHPTTFSRLGVMRGPAWVDTHIRVANGEYAYTVYEGEGKGWQRAGVLVSKQDGTLANLSCVAPTSGIFSDVVYSDAPAFAVDTDDQMARWLDVINATQNAEDPSRKALPVRAAPVGSIRSGRGKDFVLDADFNPGIMLPVAASAGCTVESPPRFSLQTSEGTVHVDEYRFPYGCFGDKKNDATLGVGYVIPQNGSPPLGFRYRKGGRAELLRFLGAQ</sequence>
<dbReference type="EMBL" id="CP053985">
    <property type="protein sequence ID" value="QKH35088.1"/>
    <property type="molecule type" value="Genomic_DNA"/>
</dbReference>
<keyword evidence="1" id="KW-0732">Signal</keyword>
<dbReference type="KEGG" id="apes:FOC84_09100"/>
<gene>
    <name evidence="2" type="ORF">FOC84_09100</name>
</gene>
<evidence type="ECO:0000313" key="3">
    <source>
        <dbReference type="Proteomes" id="UP000500970"/>
    </source>
</evidence>
<feature type="signal peptide" evidence="1">
    <location>
        <begin position="1"/>
        <end position="26"/>
    </location>
</feature>
<accession>A0A7D4DWC0</accession>
<organism evidence="2 3">
    <name type="scientific">Achromobacter pestifer</name>
    <dbReference type="NCBI Taxonomy" id="1353889"/>
    <lineage>
        <taxon>Bacteria</taxon>
        <taxon>Pseudomonadati</taxon>
        <taxon>Pseudomonadota</taxon>
        <taxon>Betaproteobacteria</taxon>
        <taxon>Burkholderiales</taxon>
        <taxon>Alcaligenaceae</taxon>
        <taxon>Achromobacter</taxon>
    </lineage>
</organism>
<name>A0A7D4DWC0_9BURK</name>
<evidence type="ECO:0000313" key="2">
    <source>
        <dbReference type="EMBL" id="QKH35088.1"/>
    </source>
</evidence>